<dbReference type="PROSITE" id="PS51257">
    <property type="entry name" value="PROKAR_LIPOPROTEIN"/>
    <property type="match status" value="1"/>
</dbReference>
<dbReference type="EMBL" id="JBHUDB010000001">
    <property type="protein sequence ID" value="MFD1569490.1"/>
    <property type="molecule type" value="Genomic_DNA"/>
</dbReference>
<sequence>MTEITRRLAIRSVVAGSVGALAGCTGGDGSDGPGSDGDGTDGGDGDDGTDGDADAPTERTVLQVESPLSGPAWDRRSRRGFCTRIAAEEDATWLLDDASEETRTFVSETDFERAVVVYVESVGPTTCHSALSFEDITIEDGTLTASVRVEDTAAVDEGCGQAITYPAAMVRIESDPRPVSVRLQVTDGWGETGTVCDDGVVDPDVLPGVVRPDGEPTAIPASFDCETEGFERHPQVYEGAVNWGGGGGVGGDGDDGSDADDAGSDDDDDAGPLALRIVSPDDERSDSAGDEMEDEDGTGGDTAPVAGPLARGDPFRIELTNVSDRPAHIGNQGKYNLELRTEAGWTEIRGTDGEGPFGYTDEAIGVDPGESLTWEFEMTESGLIEGGPHADVLRVCPDLAAGRYRFVFWGGDDLAVAFDYVG</sequence>
<evidence type="ECO:0000256" key="1">
    <source>
        <dbReference type="SAM" id="MobiDB-lite"/>
    </source>
</evidence>
<feature type="compositionally biased region" description="Acidic residues" evidence="1">
    <location>
        <begin position="38"/>
        <end position="55"/>
    </location>
</feature>
<feature type="compositionally biased region" description="Acidic residues" evidence="1">
    <location>
        <begin position="288"/>
        <end position="298"/>
    </location>
</feature>
<gene>
    <name evidence="2" type="ORF">ACFR9T_02600</name>
</gene>
<feature type="compositionally biased region" description="Acidic residues" evidence="1">
    <location>
        <begin position="252"/>
        <end position="270"/>
    </location>
</feature>
<accession>A0ABD6BY28</accession>
<feature type="compositionally biased region" description="Gly residues" evidence="1">
    <location>
        <begin position="24"/>
        <end position="37"/>
    </location>
</feature>
<protein>
    <submittedName>
        <fullName evidence="2">Uncharacterized protein</fullName>
    </submittedName>
</protein>
<name>A0ABD6BY28_9EURY</name>
<comment type="caution">
    <text evidence="2">The sequence shown here is derived from an EMBL/GenBank/DDBJ whole genome shotgun (WGS) entry which is preliminary data.</text>
</comment>
<keyword evidence="3" id="KW-1185">Reference proteome</keyword>
<organism evidence="2 3">
    <name type="scientific">Halorubrum laminariae</name>
    <dbReference type="NCBI Taxonomy" id="1433523"/>
    <lineage>
        <taxon>Archaea</taxon>
        <taxon>Methanobacteriati</taxon>
        <taxon>Methanobacteriota</taxon>
        <taxon>Stenosarchaea group</taxon>
        <taxon>Halobacteria</taxon>
        <taxon>Halobacteriales</taxon>
        <taxon>Haloferacaceae</taxon>
        <taxon>Halorubrum</taxon>
    </lineage>
</organism>
<evidence type="ECO:0000313" key="3">
    <source>
        <dbReference type="Proteomes" id="UP001597185"/>
    </source>
</evidence>
<proteinExistence type="predicted"/>
<feature type="region of interest" description="Disordered" evidence="1">
    <location>
        <begin position="23"/>
        <end position="57"/>
    </location>
</feature>
<dbReference type="RefSeq" id="WP_256417318.1">
    <property type="nucleotide sequence ID" value="NZ_JANHDL010000002.1"/>
</dbReference>
<reference evidence="2 3" key="1">
    <citation type="journal article" date="2019" name="Int. J. Syst. Evol. Microbiol.">
        <title>The Global Catalogue of Microorganisms (GCM) 10K type strain sequencing project: providing services to taxonomists for standard genome sequencing and annotation.</title>
        <authorList>
            <consortium name="The Broad Institute Genomics Platform"/>
            <consortium name="The Broad Institute Genome Sequencing Center for Infectious Disease"/>
            <person name="Wu L."/>
            <person name="Ma J."/>
        </authorList>
    </citation>
    <scope>NUCLEOTIDE SEQUENCE [LARGE SCALE GENOMIC DNA]</scope>
    <source>
        <strain evidence="2 3">CGMCC 1.12689</strain>
    </source>
</reference>
<evidence type="ECO:0000313" key="2">
    <source>
        <dbReference type="EMBL" id="MFD1569490.1"/>
    </source>
</evidence>
<dbReference type="AlphaFoldDB" id="A0ABD6BY28"/>
<feature type="compositionally biased region" description="Gly residues" evidence="1">
    <location>
        <begin position="242"/>
        <end position="251"/>
    </location>
</feature>
<dbReference type="Proteomes" id="UP001597185">
    <property type="component" value="Unassembled WGS sequence"/>
</dbReference>
<feature type="region of interest" description="Disordered" evidence="1">
    <location>
        <begin position="239"/>
        <end position="311"/>
    </location>
</feature>